<keyword evidence="3" id="KW-1185">Reference proteome</keyword>
<sequence length="218" mass="24528">MVTIRRIGLAAALCASILALPAHAQQYRFNYSKLYTQMKNNLEEGHPDVKVAFFFQEHQTSRLCKIDKAWMEKDKHYEEFVIPPSQELIVPLDDNLRQVGPLVYVNAEQGKTCDFSMVVMTKQPLSGDVSYQDIKQLLPQMSKMLDDLGGMFSSWFAPKVIGLTLEFDGVKQGIIQTTKGNTFPIDDGKAKVSLADLSEDESLLLPQATFRALPLLEK</sequence>
<comment type="caution">
    <text evidence="2">The sequence shown here is derived from an EMBL/GenBank/DDBJ whole genome shotgun (WGS) entry which is preliminary data.</text>
</comment>
<dbReference type="Proteomes" id="UP001607151">
    <property type="component" value="Unassembled WGS sequence"/>
</dbReference>
<evidence type="ECO:0000313" key="2">
    <source>
        <dbReference type="EMBL" id="MFH0266479.1"/>
    </source>
</evidence>
<dbReference type="InterPro" id="IPR021370">
    <property type="entry name" value="DUF2987"/>
</dbReference>
<evidence type="ECO:0000313" key="3">
    <source>
        <dbReference type="Proteomes" id="UP001607151"/>
    </source>
</evidence>
<name>A0ABW7IXW8_9VIBR</name>
<keyword evidence="1" id="KW-0732">Signal</keyword>
<dbReference type="EMBL" id="JBIHSN010000003">
    <property type="protein sequence ID" value="MFH0266479.1"/>
    <property type="molecule type" value="Genomic_DNA"/>
</dbReference>
<proteinExistence type="predicted"/>
<gene>
    <name evidence="2" type="ORF">ACGRQ9_13610</name>
</gene>
<protein>
    <submittedName>
        <fullName evidence="2">DUF2987 domain-containing protein</fullName>
    </submittedName>
</protein>
<reference evidence="2 3" key="1">
    <citation type="submission" date="2024-10" db="EMBL/GenBank/DDBJ databases">
        <authorList>
            <person name="Yibar A."/>
            <person name="Saticioglu I.B."/>
            <person name="Duman M."/>
            <person name="Ajmi N."/>
            <person name="Gurler F."/>
            <person name="Ay H."/>
            <person name="Onuk E."/>
            <person name="Guler S."/>
            <person name="Romalde J.L."/>
        </authorList>
    </citation>
    <scope>NUCLEOTIDE SEQUENCE [LARGE SCALE GENOMIC DNA]</scope>
    <source>
        <strain evidence="2 3">14-MA-B</strain>
    </source>
</reference>
<accession>A0ABW7IXW8</accession>
<organism evidence="2 3">
    <name type="scientific">Vibrio rumoiensis</name>
    <dbReference type="NCBI Taxonomy" id="76258"/>
    <lineage>
        <taxon>Bacteria</taxon>
        <taxon>Pseudomonadati</taxon>
        <taxon>Pseudomonadota</taxon>
        <taxon>Gammaproteobacteria</taxon>
        <taxon>Vibrionales</taxon>
        <taxon>Vibrionaceae</taxon>
        <taxon>Vibrio</taxon>
    </lineage>
</organism>
<evidence type="ECO:0000256" key="1">
    <source>
        <dbReference type="SAM" id="SignalP"/>
    </source>
</evidence>
<dbReference type="RefSeq" id="WP_394608239.1">
    <property type="nucleotide sequence ID" value="NZ_JBIHSJ010000004.1"/>
</dbReference>
<feature type="signal peptide" evidence="1">
    <location>
        <begin position="1"/>
        <end position="24"/>
    </location>
</feature>
<feature type="chain" id="PRO_5046952899" evidence="1">
    <location>
        <begin position="25"/>
        <end position="218"/>
    </location>
</feature>
<dbReference type="Pfam" id="PF11205">
    <property type="entry name" value="DUF2987"/>
    <property type="match status" value="1"/>
</dbReference>